<dbReference type="InterPro" id="IPR036291">
    <property type="entry name" value="NAD(P)-bd_dom_sf"/>
</dbReference>
<comment type="caution">
    <text evidence="14">The sequence shown here is derived from an EMBL/GenBank/DDBJ whole genome shotgun (WGS) entry which is preliminary data.</text>
</comment>
<dbReference type="InterPro" id="IPR020631">
    <property type="entry name" value="THF_DH/CycHdrlase_NAD-bd_dom"/>
</dbReference>
<feature type="domain" description="Tetrahydrofolate dehydrogenase/cyclohydrolase catalytic" evidence="12">
    <location>
        <begin position="5"/>
        <end position="119"/>
    </location>
</feature>
<comment type="function">
    <text evidence="11">Catalyzes the oxidation of 5,10-methylenetetrahydrofolate to 5,10-methenyltetrahydrofolate and then the hydrolysis of 5,10-methenyltetrahydrofolate to 10-formyltetrahydrofolate.</text>
</comment>
<keyword evidence="3 11" id="KW-0028">Amino-acid biosynthesis</keyword>
<evidence type="ECO:0000259" key="12">
    <source>
        <dbReference type="Pfam" id="PF00763"/>
    </source>
</evidence>
<evidence type="ECO:0000256" key="9">
    <source>
        <dbReference type="ARBA" id="ARBA00023167"/>
    </source>
</evidence>
<dbReference type="HAMAP" id="MF_01576">
    <property type="entry name" value="THF_DHG_CYH"/>
    <property type="match status" value="1"/>
</dbReference>
<evidence type="ECO:0000313" key="14">
    <source>
        <dbReference type="EMBL" id="GAA0737786.1"/>
    </source>
</evidence>
<dbReference type="CDD" id="cd01080">
    <property type="entry name" value="NAD_bind_m-THF_DH_Cyclohyd"/>
    <property type="match status" value="1"/>
</dbReference>
<evidence type="ECO:0000256" key="10">
    <source>
        <dbReference type="ARBA" id="ARBA00023268"/>
    </source>
</evidence>
<sequence>MSEILYGKNVALNLKEDMKKNIENLKKKNIIPKVAIIRIGEKSDDIAYEKSIIKNCTNLGVNTETYKLEKSVSQNEMLNLIDKLNKDTEVNGILVFRPFPKHLDQELINSSISAKKDIDCMNPLNLEKIFEGKLDGFMPCTAEAVVEMLKYYNINLEGSNVVIINRSMVVGKPLSMMLLSHNATVTICHSKTKKLSSITKNADIVVTAVGKAKMIDEEYFSKDSVVIDVSINVDDNGKLCGDIDYDSVYGKVKAITPVPRGVGSVTTTLLIKNIVDGCIKQNI</sequence>
<dbReference type="InterPro" id="IPR000672">
    <property type="entry name" value="THF_DH/CycHdrlase"/>
</dbReference>
<keyword evidence="8 11" id="KW-0368">Histidine biosynthesis</keyword>
<feature type="binding site" evidence="11">
    <location>
        <position position="231"/>
    </location>
    <ligand>
        <name>NADP(+)</name>
        <dbReference type="ChEBI" id="CHEBI:58349"/>
    </ligand>
</feature>
<evidence type="ECO:0000259" key="13">
    <source>
        <dbReference type="Pfam" id="PF02882"/>
    </source>
</evidence>
<dbReference type="SUPFAM" id="SSF53223">
    <property type="entry name" value="Aminoacid dehydrogenase-like, N-terminal domain"/>
    <property type="match status" value="1"/>
</dbReference>
<dbReference type="Gene3D" id="3.40.50.720">
    <property type="entry name" value="NAD(P)-binding Rossmann-like Domain"/>
    <property type="match status" value="1"/>
</dbReference>
<dbReference type="PANTHER" id="PTHR48099">
    <property type="entry name" value="C-1-TETRAHYDROFOLATE SYNTHASE, CYTOPLASMIC-RELATED"/>
    <property type="match status" value="1"/>
</dbReference>
<dbReference type="Proteomes" id="UP001501510">
    <property type="component" value="Unassembled WGS sequence"/>
</dbReference>
<comment type="caution">
    <text evidence="11">Lacks conserved residue(s) required for the propagation of feature annotation.</text>
</comment>
<evidence type="ECO:0000256" key="7">
    <source>
        <dbReference type="ARBA" id="ARBA00023002"/>
    </source>
</evidence>
<dbReference type="InterPro" id="IPR020630">
    <property type="entry name" value="THF_DH/CycHdrlase_cat_dom"/>
</dbReference>
<keyword evidence="9 11" id="KW-0486">Methionine biosynthesis</keyword>
<feature type="domain" description="Tetrahydrofolate dehydrogenase/cyclohydrolase NAD(P)-binding" evidence="13">
    <location>
        <begin position="139"/>
        <end position="278"/>
    </location>
</feature>
<dbReference type="EMBL" id="BAAACG010000008">
    <property type="protein sequence ID" value="GAA0737786.1"/>
    <property type="molecule type" value="Genomic_DNA"/>
</dbReference>
<keyword evidence="5 11" id="KW-0378">Hydrolase</keyword>
<evidence type="ECO:0000256" key="2">
    <source>
        <dbReference type="ARBA" id="ARBA00022563"/>
    </source>
</evidence>
<evidence type="ECO:0000256" key="4">
    <source>
        <dbReference type="ARBA" id="ARBA00022755"/>
    </source>
</evidence>
<dbReference type="RefSeq" id="WP_343760333.1">
    <property type="nucleotide sequence ID" value="NZ_BAAACG010000008.1"/>
</dbReference>
<dbReference type="EC" id="3.5.4.9" evidence="11"/>
<keyword evidence="6 11" id="KW-0521">NADP</keyword>
<proteinExistence type="inferred from homology"/>
<keyword evidence="10 11" id="KW-0511">Multifunctional enzyme</keyword>
<dbReference type="PANTHER" id="PTHR48099:SF5">
    <property type="entry name" value="C-1-TETRAHYDROFOLATE SYNTHASE, CYTOPLASMIC"/>
    <property type="match status" value="1"/>
</dbReference>
<dbReference type="SUPFAM" id="SSF51735">
    <property type="entry name" value="NAD(P)-binding Rossmann-fold domains"/>
    <property type="match status" value="1"/>
</dbReference>
<comment type="catalytic activity">
    <reaction evidence="11">
        <text>(6R)-5,10-methylene-5,6,7,8-tetrahydrofolate + NADP(+) = (6R)-5,10-methenyltetrahydrofolate + NADPH</text>
        <dbReference type="Rhea" id="RHEA:22812"/>
        <dbReference type="ChEBI" id="CHEBI:15636"/>
        <dbReference type="ChEBI" id="CHEBI:57455"/>
        <dbReference type="ChEBI" id="CHEBI:57783"/>
        <dbReference type="ChEBI" id="CHEBI:58349"/>
        <dbReference type="EC" id="1.5.1.5"/>
    </reaction>
</comment>
<reference evidence="15" key="1">
    <citation type="journal article" date="2019" name="Int. J. Syst. Evol. Microbiol.">
        <title>The Global Catalogue of Microorganisms (GCM) 10K type strain sequencing project: providing services to taxonomists for standard genome sequencing and annotation.</title>
        <authorList>
            <consortium name="The Broad Institute Genomics Platform"/>
            <consortium name="The Broad Institute Genome Sequencing Center for Infectious Disease"/>
            <person name="Wu L."/>
            <person name="Ma J."/>
        </authorList>
    </citation>
    <scope>NUCLEOTIDE SEQUENCE [LARGE SCALE GENOMIC DNA]</scope>
    <source>
        <strain evidence="15">JCM 1407</strain>
    </source>
</reference>
<evidence type="ECO:0000256" key="11">
    <source>
        <dbReference type="HAMAP-Rule" id="MF_01576"/>
    </source>
</evidence>
<dbReference type="Pfam" id="PF02882">
    <property type="entry name" value="THF_DHG_CYH_C"/>
    <property type="match status" value="1"/>
</dbReference>
<keyword evidence="2 11" id="KW-0554">One-carbon metabolism</keyword>
<protein>
    <recommendedName>
        <fullName evidence="11">Bifunctional protein FolD</fullName>
    </recommendedName>
    <domain>
        <recommendedName>
            <fullName evidence="11">Methylenetetrahydrofolate dehydrogenase</fullName>
            <ecNumber evidence="11">1.5.1.5</ecNumber>
        </recommendedName>
    </domain>
    <domain>
        <recommendedName>
            <fullName evidence="11">Methenyltetrahydrofolate cyclohydrolase</fullName>
            <ecNumber evidence="11">3.5.4.9</ecNumber>
        </recommendedName>
    </domain>
</protein>
<comment type="subunit">
    <text evidence="11">Homodimer.</text>
</comment>
<evidence type="ECO:0000256" key="3">
    <source>
        <dbReference type="ARBA" id="ARBA00022605"/>
    </source>
</evidence>
<keyword evidence="7 11" id="KW-0560">Oxidoreductase</keyword>
<evidence type="ECO:0000256" key="1">
    <source>
        <dbReference type="ARBA" id="ARBA00004777"/>
    </source>
</evidence>
<evidence type="ECO:0000313" key="15">
    <source>
        <dbReference type="Proteomes" id="UP001501510"/>
    </source>
</evidence>
<gene>
    <name evidence="11" type="primary">folD</name>
    <name evidence="14" type="ORF">GCM10008906_14360</name>
</gene>
<evidence type="ECO:0000256" key="8">
    <source>
        <dbReference type="ARBA" id="ARBA00023102"/>
    </source>
</evidence>
<feature type="binding site" evidence="11">
    <location>
        <begin position="165"/>
        <end position="167"/>
    </location>
    <ligand>
        <name>NADP(+)</name>
        <dbReference type="ChEBI" id="CHEBI:58349"/>
    </ligand>
</feature>
<keyword evidence="15" id="KW-1185">Reference proteome</keyword>
<evidence type="ECO:0000256" key="5">
    <source>
        <dbReference type="ARBA" id="ARBA00022801"/>
    </source>
</evidence>
<keyword evidence="4 11" id="KW-0658">Purine biosynthesis</keyword>
<comment type="pathway">
    <text evidence="1 11">One-carbon metabolism; tetrahydrofolate interconversion.</text>
</comment>
<evidence type="ECO:0000256" key="6">
    <source>
        <dbReference type="ARBA" id="ARBA00022857"/>
    </source>
</evidence>
<name>A0ABP3ULB2_9CLOT</name>
<comment type="similarity">
    <text evidence="11">Belongs to the tetrahydrofolate dehydrogenase/cyclohydrolase family.</text>
</comment>
<dbReference type="Pfam" id="PF00763">
    <property type="entry name" value="THF_DHG_CYH"/>
    <property type="match status" value="1"/>
</dbReference>
<accession>A0ABP3ULB2</accession>
<dbReference type="EC" id="1.5.1.5" evidence="11"/>
<dbReference type="Gene3D" id="3.40.50.10860">
    <property type="entry name" value="Leucine Dehydrogenase, chain A, domain 1"/>
    <property type="match status" value="1"/>
</dbReference>
<organism evidence="14 15">
    <name type="scientific">Clostridium oceanicum</name>
    <dbReference type="NCBI Taxonomy" id="1543"/>
    <lineage>
        <taxon>Bacteria</taxon>
        <taxon>Bacillati</taxon>
        <taxon>Bacillota</taxon>
        <taxon>Clostridia</taxon>
        <taxon>Eubacteriales</taxon>
        <taxon>Clostridiaceae</taxon>
        <taxon>Clostridium</taxon>
    </lineage>
</organism>
<dbReference type="InterPro" id="IPR046346">
    <property type="entry name" value="Aminoacid_DH-like_N_sf"/>
</dbReference>
<comment type="catalytic activity">
    <reaction evidence="11">
        <text>(6R)-5,10-methenyltetrahydrofolate + H2O = (6R)-10-formyltetrahydrofolate + H(+)</text>
        <dbReference type="Rhea" id="RHEA:23700"/>
        <dbReference type="ChEBI" id="CHEBI:15377"/>
        <dbReference type="ChEBI" id="CHEBI:15378"/>
        <dbReference type="ChEBI" id="CHEBI:57455"/>
        <dbReference type="ChEBI" id="CHEBI:195366"/>
        <dbReference type="EC" id="3.5.4.9"/>
    </reaction>
</comment>
<dbReference type="PRINTS" id="PR00085">
    <property type="entry name" value="THFDHDRGNASE"/>
</dbReference>